<dbReference type="AlphaFoldDB" id="T1JW60"/>
<sequence>MYDNVTSKIEKIANFLSKNPEMVLRLSNLELILGFRKASREGKKGGHMNKYKDWGDKNKKYDDWKKHSEEWGKKGNGAHHDEKHWADKGWKKYDDGKKGKKMEHWDQGKKEDHWKKWEDKWNYDKDKGHGYVKSYSWDKEHAKKYKQGSKGGQHKDYKHGEKKDIWEKHNANDQGHWKQGGYKHNDDWKHKDYKKNWGDHGQHKKNNEKWGKEKYDDGHHWAHKNHKHGWDKQHGWGHGGHEY</sequence>
<feature type="region of interest" description="Disordered" evidence="1">
    <location>
        <begin position="193"/>
        <end position="243"/>
    </location>
</feature>
<dbReference type="Proteomes" id="UP000015104">
    <property type="component" value="Unassembled WGS sequence"/>
</dbReference>
<dbReference type="EnsemblMetazoa" id="tetur02g07110.1">
    <property type="protein sequence ID" value="tetur02g07110.1"/>
    <property type="gene ID" value="tetur02g07110"/>
</dbReference>
<proteinExistence type="predicted"/>
<feature type="compositionally biased region" description="Basic and acidic residues" evidence="1">
    <location>
        <begin position="228"/>
        <end position="243"/>
    </location>
</feature>
<reference evidence="2" key="2">
    <citation type="submission" date="2015-06" db="UniProtKB">
        <authorList>
            <consortium name="EnsemblMetazoa"/>
        </authorList>
    </citation>
    <scope>IDENTIFICATION</scope>
</reference>
<dbReference type="HOGENOM" id="CLU_1327873_0_0_1"/>
<feature type="compositionally biased region" description="Basic and acidic residues" evidence="1">
    <location>
        <begin position="193"/>
        <end position="220"/>
    </location>
</feature>
<accession>T1JW60</accession>
<name>T1JW60_TETUR</name>
<evidence type="ECO:0000313" key="3">
    <source>
        <dbReference type="Proteomes" id="UP000015104"/>
    </source>
</evidence>
<evidence type="ECO:0000256" key="1">
    <source>
        <dbReference type="SAM" id="MobiDB-lite"/>
    </source>
</evidence>
<evidence type="ECO:0000313" key="2">
    <source>
        <dbReference type="EnsemblMetazoa" id="tetur02g07110.1"/>
    </source>
</evidence>
<protein>
    <submittedName>
        <fullName evidence="2">Uncharacterized protein</fullName>
    </submittedName>
</protein>
<keyword evidence="3" id="KW-1185">Reference proteome</keyword>
<reference evidence="3" key="1">
    <citation type="submission" date="2011-08" db="EMBL/GenBank/DDBJ databases">
        <authorList>
            <person name="Rombauts S."/>
        </authorList>
    </citation>
    <scope>NUCLEOTIDE SEQUENCE</scope>
    <source>
        <strain evidence="3">London</strain>
    </source>
</reference>
<organism evidence="2 3">
    <name type="scientific">Tetranychus urticae</name>
    <name type="common">Two-spotted spider mite</name>
    <dbReference type="NCBI Taxonomy" id="32264"/>
    <lineage>
        <taxon>Eukaryota</taxon>
        <taxon>Metazoa</taxon>
        <taxon>Ecdysozoa</taxon>
        <taxon>Arthropoda</taxon>
        <taxon>Chelicerata</taxon>
        <taxon>Arachnida</taxon>
        <taxon>Acari</taxon>
        <taxon>Acariformes</taxon>
        <taxon>Trombidiformes</taxon>
        <taxon>Prostigmata</taxon>
        <taxon>Eleutherengona</taxon>
        <taxon>Raphignathae</taxon>
        <taxon>Tetranychoidea</taxon>
        <taxon>Tetranychidae</taxon>
        <taxon>Tetranychus</taxon>
    </lineage>
</organism>
<dbReference type="EMBL" id="CAEY01000807">
    <property type="status" value="NOT_ANNOTATED_CDS"/>
    <property type="molecule type" value="Genomic_DNA"/>
</dbReference>